<dbReference type="PATRIC" id="fig|279058.17.peg.3712"/>
<feature type="domain" description="Methyltransferase FkbM" evidence="1">
    <location>
        <begin position="56"/>
        <end position="195"/>
    </location>
</feature>
<dbReference type="Pfam" id="PF05050">
    <property type="entry name" value="Methyltransf_21"/>
    <property type="match status" value="1"/>
</dbReference>
<evidence type="ECO:0000259" key="1">
    <source>
        <dbReference type="Pfam" id="PF05050"/>
    </source>
</evidence>
<proteinExistence type="predicted"/>
<dbReference type="Gene3D" id="3.40.50.150">
    <property type="entry name" value="Vaccinia Virus protein VP39"/>
    <property type="match status" value="1"/>
</dbReference>
<dbReference type="InterPro" id="IPR029063">
    <property type="entry name" value="SAM-dependent_MTases_sf"/>
</dbReference>
<dbReference type="EMBL" id="CP013235">
    <property type="protein sequence ID" value="AMP11108.1"/>
    <property type="molecule type" value="Genomic_DNA"/>
</dbReference>
<reference evidence="2 3" key="1">
    <citation type="submission" date="2015-11" db="EMBL/GenBank/DDBJ databases">
        <title>Exploring the genomic traits of fungus-feeding bacterial genus Collimonas.</title>
        <authorList>
            <person name="Song C."/>
            <person name="Schmidt R."/>
            <person name="de Jager V."/>
            <person name="Krzyzanowska D."/>
            <person name="Jongedijk E."/>
            <person name="Cankar K."/>
            <person name="Beekwilder J."/>
            <person name="van Veen A."/>
            <person name="de Boer W."/>
            <person name="van Veen J.A."/>
            <person name="Garbeva P."/>
        </authorList>
    </citation>
    <scope>NUCLEOTIDE SEQUENCE [LARGE SCALE GENOMIC DNA]</scope>
    <source>
        <strain evidence="2 3">Ter282</strain>
    </source>
</reference>
<sequence length="285" mass="32112">MPTDIYTLVAARHGRFFINRNDTYIGRSLQHYGEWSEPEIALFEQIVRPGDHVVEAGANIGSHTVWLSKRVGEQGMVQAYEPARHTFQLLCANLVANGCLNVAALQQAISAEAGILDFPLLDPRQSWNFGGASMKKEWTQQKERVVATTLDAQSLERLDFIKADVEGFELELLAGAHRTIERQRPVVYIEINTAEIRDQAVAFFEPLGYTCWYYVTPMFSPDNWLGNADDIFNDYSFDMLCVPADRFGVTGMSRAGVNDNVISYAPTLIKWATPTWEQARVLRTA</sequence>
<dbReference type="GO" id="GO:0008168">
    <property type="term" value="F:methyltransferase activity"/>
    <property type="evidence" value="ECO:0007669"/>
    <property type="project" value="UniProtKB-KW"/>
</dbReference>
<dbReference type="InterPro" id="IPR006342">
    <property type="entry name" value="FkbM_mtfrase"/>
</dbReference>
<dbReference type="PANTHER" id="PTHR34203:SF15">
    <property type="entry name" value="SLL1173 PROTEIN"/>
    <property type="match status" value="1"/>
</dbReference>
<evidence type="ECO:0000313" key="3">
    <source>
        <dbReference type="Proteomes" id="UP000071778"/>
    </source>
</evidence>
<keyword evidence="3" id="KW-1185">Reference proteome</keyword>
<dbReference type="Proteomes" id="UP000071778">
    <property type="component" value="Chromosome"/>
</dbReference>
<protein>
    <submittedName>
        <fullName evidence="2">Methyltransferase, FkbM family domain protein</fullName>
    </submittedName>
</protein>
<name>A0A127PTZ7_9BURK</name>
<dbReference type="SUPFAM" id="SSF53335">
    <property type="entry name" value="S-adenosyl-L-methionine-dependent methyltransferases"/>
    <property type="match status" value="1"/>
</dbReference>
<dbReference type="InterPro" id="IPR052514">
    <property type="entry name" value="SAM-dependent_MTase"/>
</dbReference>
<dbReference type="NCBIfam" id="TIGR01444">
    <property type="entry name" value="fkbM_fam"/>
    <property type="match status" value="1"/>
</dbReference>
<organism evidence="2 3">
    <name type="scientific">Collimonas arenae</name>
    <dbReference type="NCBI Taxonomy" id="279058"/>
    <lineage>
        <taxon>Bacteria</taxon>
        <taxon>Pseudomonadati</taxon>
        <taxon>Pseudomonadota</taxon>
        <taxon>Betaproteobacteria</taxon>
        <taxon>Burkholderiales</taxon>
        <taxon>Oxalobacteraceae</taxon>
        <taxon>Collimonas</taxon>
    </lineage>
</organism>
<gene>
    <name evidence="2" type="ORF">CAter282_3419</name>
</gene>
<accession>A0A127PTZ7</accession>
<keyword evidence="2" id="KW-0489">Methyltransferase</keyword>
<keyword evidence="2" id="KW-0808">Transferase</keyword>
<dbReference type="AlphaFoldDB" id="A0A127PTZ7"/>
<dbReference type="PANTHER" id="PTHR34203">
    <property type="entry name" value="METHYLTRANSFERASE, FKBM FAMILY PROTEIN"/>
    <property type="match status" value="1"/>
</dbReference>
<dbReference type="RefSeq" id="WP_061534189.1">
    <property type="nucleotide sequence ID" value="NZ_CP013233.1"/>
</dbReference>
<evidence type="ECO:0000313" key="2">
    <source>
        <dbReference type="EMBL" id="AMP11108.1"/>
    </source>
</evidence>
<dbReference type="GO" id="GO:0032259">
    <property type="term" value="P:methylation"/>
    <property type="evidence" value="ECO:0007669"/>
    <property type="project" value="UniProtKB-KW"/>
</dbReference>